<dbReference type="EMBL" id="CP014167">
    <property type="protein sequence ID" value="ANS74424.1"/>
    <property type="molecule type" value="Genomic_DNA"/>
</dbReference>
<reference evidence="6 7" key="1">
    <citation type="submission" date="2016-01" db="EMBL/GenBank/DDBJ databases">
        <title>Complete Genome Sequence of Paenibacillus yonginensis DCY84, a novel Plant Growth-Promoting Bacteria with Elicitation of Induced Systemic Resistance.</title>
        <authorList>
            <person name="Kim Y.J."/>
            <person name="Yang D.C."/>
            <person name="Sukweenadhi J."/>
        </authorList>
    </citation>
    <scope>NUCLEOTIDE SEQUENCE [LARGE SCALE GENOMIC DNA]</scope>
    <source>
        <strain evidence="6 7">DCY84</strain>
    </source>
</reference>
<keyword evidence="2" id="KW-0175">Coiled coil</keyword>
<feature type="region of interest" description="Disordered" evidence="3">
    <location>
        <begin position="28"/>
        <end position="65"/>
    </location>
</feature>
<dbReference type="RefSeq" id="WP_068695088.1">
    <property type="nucleotide sequence ID" value="NZ_CP014167.1"/>
</dbReference>
<evidence type="ECO:0000256" key="4">
    <source>
        <dbReference type="SAM" id="SignalP"/>
    </source>
</evidence>
<protein>
    <recommendedName>
        <fullName evidence="5">Fe/B12 periplasmic-binding domain-containing protein</fullName>
    </recommendedName>
</protein>
<dbReference type="AlphaFoldDB" id="A0A1B1MZ23"/>
<evidence type="ECO:0000256" key="2">
    <source>
        <dbReference type="SAM" id="Coils"/>
    </source>
</evidence>
<accession>A0A1B1MZ23</accession>
<feature type="chain" id="PRO_5038916032" description="Fe/B12 periplasmic-binding domain-containing protein" evidence="4">
    <location>
        <begin position="24"/>
        <end position="369"/>
    </location>
</feature>
<proteinExistence type="inferred from homology"/>
<dbReference type="Pfam" id="PF01497">
    <property type="entry name" value="Peripla_BP_2"/>
    <property type="match status" value="1"/>
</dbReference>
<dbReference type="PANTHER" id="PTHR30535:SF34">
    <property type="entry name" value="MOLYBDATE-BINDING PROTEIN MOLA"/>
    <property type="match status" value="1"/>
</dbReference>
<name>A0A1B1MZ23_9BACL</name>
<dbReference type="PROSITE" id="PS51257">
    <property type="entry name" value="PROKAR_LIPOPROTEIN"/>
    <property type="match status" value="1"/>
</dbReference>
<feature type="signal peptide" evidence="4">
    <location>
        <begin position="1"/>
        <end position="23"/>
    </location>
</feature>
<dbReference type="PANTHER" id="PTHR30535">
    <property type="entry name" value="VITAMIN B12-BINDING PROTEIN"/>
    <property type="match status" value="1"/>
</dbReference>
<feature type="domain" description="Fe/B12 periplasmic-binding" evidence="5">
    <location>
        <begin position="90"/>
        <end position="350"/>
    </location>
</feature>
<dbReference type="PROSITE" id="PS50983">
    <property type="entry name" value="FE_B12_PBP"/>
    <property type="match status" value="1"/>
</dbReference>
<gene>
    <name evidence="6" type="ORF">AWM70_07390</name>
</gene>
<dbReference type="STRING" id="1462996.AWM70_07390"/>
<dbReference type="KEGG" id="pyg:AWM70_07390"/>
<sequence>MNLSGRKTSAAVIGLMLTLTLSACGSSNSSVQEQSGSSDPAVSAANGTSASNANTDTSQAAASSNQANAPFLSFKDTEGREVTLSSQPQRIVVLSPEILNMIYAIGGEVLGRADAADIELPSGAEKAESVGQVSEVSSEKILALQPDLVIGQPRFHKDLAQTFESSSIPFALMQVSSYDQIADTVELLGKITGKEAEAKEQLDQLQQRVDAIKAKLPDKQLTFANMNVTPASVSIQRSGTIGLDIAKTMNMTNVAEQLEPDKKSPTTVPYSLEKLVEQDPDYLFLIIHGSRATGEKKIKTDMESNPAWSSLKAVKEKHVVIVPSSLFLTNPGLKYDESMTYLAQYVYPDIFGAPAKEEASGAPQQGHGK</sequence>
<keyword evidence="7" id="KW-1185">Reference proteome</keyword>
<keyword evidence="4" id="KW-0732">Signal</keyword>
<dbReference type="OrthoDB" id="9816357at2"/>
<dbReference type="InterPro" id="IPR002491">
    <property type="entry name" value="ABC_transptr_periplasmic_BD"/>
</dbReference>
<organism evidence="6 7">
    <name type="scientific">Paenibacillus yonginensis</name>
    <dbReference type="NCBI Taxonomy" id="1462996"/>
    <lineage>
        <taxon>Bacteria</taxon>
        <taxon>Bacillati</taxon>
        <taxon>Bacillota</taxon>
        <taxon>Bacilli</taxon>
        <taxon>Bacillales</taxon>
        <taxon>Paenibacillaceae</taxon>
        <taxon>Paenibacillus</taxon>
    </lineage>
</organism>
<evidence type="ECO:0000313" key="6">
    <source>
        <dbReference type="EMBL" id="ANS74424.1"/>
    </source>
</evidence>
<dbReference type="Proteomes" id="UP000092573">
    <property type="component" value="Chromosome"/>
</dbReference>
<dbReference type="GO" id="GO:0071281">
    <property type="term" value="P:cellular response to iron ion"/>
    <property type="evidence" value="ECO:0007669"/>
    <property type="project" value="TreeGrafter"/>
</dbReference>
<evidence type="ECO:0000256" key="3">
    <source>
        <dbReference type="SAM" id="MobiDB-lite"/>
    </source>
</evidence>
<dbReference type="InterPro" id="IPR050902">
    <property type="entry name" value="ABC_Transporter_SBP"/>
</dbReference>
<feature type="coiled-coil region" evidence="2">
    <location>
        <begin position="188"/>
        <end position="222"/>
    </location>
</feature>
<evidence type="ECO:0000259" key="5">
    <source>
        <dbReference type="PROSITE" id="PS50983"/>
    </source>
</evidence>
<dbReference type="Gene3D" id="3.40.50.1980">
    <property type="entry name" value="Nitrogenase molybdenum iron protein domain"/>
    <property type="match status" value="2"/>
</dbReference>
<evidence type="ECO:0000256" key="1">
    <source>
        <dbReference type="ARBA" id="ARBA00008814"/>
    </source>
</evidence>
<comment type="similarity">
    <text evidence="1">Belongs to the bacterial solute-binding protein 8 family.</text>
</comment>
<evidence type="ECO:0000313" key="7">
    <source>
        <dbReference type="Proteomes" id="UP000092573"/>
    </source>
</evidence>
<dbReference type="SUPFAM" id="SSF53807">
    <property type="entry name" value="Helical backbone' metal receptor"/>
    <property type="match status" value="1"/>
</dbReference>